<sequence>MDHDSQHTPSQEAALVDDFISHHVHTTAAPASPVSHVSVPDPSPESDLVSQDMIHPLIRNRPLESAEDIAAWIAERRSRYPTEANIRRKAAEEKTAAASKRPRLDTLPDTDPLGALAAYGPPSDTASDAESSDSGSDNSPPTVASVKCAVHTPFRPSGLGPGDDRRKLRVCRFYARGSCHKGAACPFSHPESMKPANESSVEPSDAQPATLLARLMAKDIDRENRRVLQCIEYILDQNFLNIPSQPRIFS</sequence>
<evidence type="ECO:0000256" key="3">
    <source>
        <dbReference type="ARBA" id="ARBA00022833"/>
    </source>
</evidence>
<organism evidence="7 8">
    <name type="scientific">Coemansia reversa (strain ATCC 12441 / NRRL 1564)</name>
    <dbReference type="NCBI Taxonomy" id="763665"/>
    <lineage>
        <taxon>Eukaryota</taxon>
        <taxon>Fungi</taxon>
        <taxon>Fungi incertae sedis</taxon>
        <taxon>Zoopagomycota</taxon>
        <taxon>Kickxellomycotina</taxon>
        <taxon>Kickxellomycetes</taxon>
        <taxon>Kickxellales</taxon>
        <taxon>Kickxellaceae</taxon>
        <taxon>Coemansia</taxon>
    </lineage>
</organism>
<evidence type="ECO:0000256" key="4">
    <source>
        <dbReference type="PROSITE-ProRule" id="PRU00723"/>
    </source>
</evidence>
<dbReference type="Proteomes" id="UP000242474">
    <property type="component" value="Unassembled WGS sequence"/>
</dbReference>
<evidence type="ECO:0000256" key="5">
    <source>
        <dbReference type="SAM" id="MobiDB-lite"/>
    </source>
</evidence>
<dbReference type="PANTHER" id="PTHR13309:SF0">
    <property type="entry name" value="FMR1-INTERACTING PROTEIN NUFIP1"/>
    <property type="match status" value="1"/>
</dbReference>
<dbReference type="GO" id="GO:0003723">
    <property type="term" value="F:RNA binding"/>
    <property type="evidence" value="ECO:0007669"/>
    <property type="project" value="InterPro"/>
</dbReference>
<dbReference type="InterPro" id="IPR036855">
    <property type="entry name" value="Znf_CCCH_sf"/>
</dbReference>
<gene>
    <name evidence="7" type="ORF">COEREDRAFT_7796</name>
</gene>
<dbReference type="InterPro" id="IPR039136">
    <property type="entry name" value="NUFIP1-like"/>
</dbReference>
<dbReference type="SMART" id="SM00356">
    <property type="entry name" value="ZnF_C3H1"/>
    <property type="match status" value="1"/>
</dbReference>
<accession>A0A2G5BDD7</accession>
<evidence type="ECO:0000313" key="8">
    <source>
        <dbReference type="Proteomes" id="UP000242474"/>
    </source>
</evidence>
<dbReference type="Pfam" id="PF00642">
    <property type="entry name" value="zf-CCCH"/>
    <property type="match status" value="1"/>
</dbReference>
<dbReference type="InterPro" id="IPR000571">
    <property type="entry name" value="Znf_CCCH"/>
</dbReference>
<keyword evidence="8" id="KW-1185">Reference proteome</keyword>
<keyword evidence="3 4" id="KW-0862">Zinc</keyword>
<feature type="zinc finger region" description="C3H1-type" evidence="4">
    <location>
        <begin position="165"/>
        <end position="192"/>
    </location>
</feature>
<dbReference type="STRING" id="763665.A0A2G5BDD7"/>
<dbReference type="AlphaFoldDB" id="A0A2G5BDD7"/>
<dbReference type="PROSITE" id="PS50103">
    <property type="entry name" value="ZF_C3H1"/>
    <property type="match status" value="1"/>
</dbReference>
<dbReference type="PANTHER" id="PTHR13309">
    <property type="entry name" value="NUCLEAR FRAGILE X MENTAL RETARDATION PROTEIN INTERACTING PROTEIN 1"/>
    <property type="match status" value="1"/>
</dbReference>
<dbReference type="GO" id="GO:0005634">
    <property type="term" value="C:nucleus"/>
    <property type="evidence" value="ECO:0007669"/>
    <property type="project" value="TreeGrafter"/>
</dbReference>
<dbReference type="InterPro" id="IPR019496">
    <property type="entry name" value="NUFIP1_cons_dom"/>
</dbReference>
<dbReference type="GO" id="GO:0000492">
    <property type="term" value="P:box C/D snoRNP assembly"/>
    <property type="evidence" value="ECO:0007669"/>
    <property type="project" value="TreeGrafter"/>
</dbReference>
<feature type="compositionally biased region" description="Basic and acidic residues" evidence="5">
    <location>
        <begin position="84"/>
        <end position="95"/>
    </location>
</feature>
<dbReference type="Pfam" id="PF10453">
    <property type="entry name" value="NUFIP1"/>
    <property type="match status" value="1"/>
</dbReference>
<evidence type="ECO:0000259" key="6">
    <source>
        <dbReference type="PROSITE" id="PS50103"/>
    </source>
</evidence>
<dbReference type="OrthoDB" id="273070at2759"/>
<feature type="compositionally biased region" description="Low complexity" evidence="5">
    <location>
        <begin position="28"/>
        <end position="40"/>
    </location>
</feature>
<dbReference type="EMBL" id="KZ303496">
    <property type="protein sequence ID" value="PIA17029.1"/>
    <property type="molecule type" value="Genomic_DNA"/>
</dbReference>
<proteinExistence type="predicted"/>
<feature type="compositionally biased region" description="Low complexity" evidence="5">
    <location>
        <begin position="121"/>
        <end position="141"/>
    </location>
</feature>
<feature type="region of interest" description="Disordered" evidence="5">
    <location>
        <begin position="26"/>
        <end position="48"/>
    </location>
</feature>
<keyword evidence="1 4" id="KW-0479">Metal-binding</keyword>
<feature type="domain" description="C3H1-type" evidence="6">
    <location>
        <begin position="165"/>
        <end position="192"/>
    </location>
</feature>
<keyword evidence="2 4" id="KW-0863">Zinc-finger</keyword>
<evidence type="ECO:0000256" key="2">
    <source>
        <dbReference type="ARBA" id="ARBA00022771"/>
    </source>
</evidence>
<reference evidence="7 8" key="1">
    <citation type="journal article" date="2015" name="Genome Biol. Evol.">
        <title>Phylogenomic analyses indicate that early fungi evolved digesting cell walls of algal ancestors of land plants.</title>
        <authorList>
            <person name="Chang Y."/>
            <person name="Wang S."/>
            <person name="Sekimoto S."/>
            <person name="Aerts A.L."/>
            <person name="Choi C."/>
            <person name="Clum A."/>
            <person name="LaButti K.M."/>
            <person name="Lindquist E.A."/>
            <person name="Yee Ngan C."/>
            <person name="Ohm R.A."/>
            <person name="Salamov A.A."/>
            <person name="Grigoriev I.V."/>
            <person name="Spatafora J.W."/>
            <person name="Berbee M.L."/>
        </authorList>
    </citation>
    <scope>NUCLEOTIDE SEQUENCE [LARGE SCALE GENOMIC DNA]</scope>
    <source>
        <strain evidence="7 8">NRRL 1564</strain>
    </source>
</reference>
<evidence type="ECO:0000313" key="7">
    <source>
        <dbReference type="EMBL" id="PIA17029.1"/>
    </source>
</evidence>
<feature type="region of interest" description="Disordered" evidence="5">
    <location>
        <begin position="84"/>
        <end position="144"/>
    </location>
</feature>
<evidence type="ECO:0000256" key="1">
    <source>
        <dbReference type="ARBA" id="ARBA00022723"/>
    </source>
</evidence>
<dbReference type="GO" id="GO:0008270">
    <property type="term" value="F:zinc ion binding"/>
    <property type="evidence" value="ECO:0007669"/>
    <property type="project" value="UniProtKB-KW"/>
</dbReference>
<dbReference type="SUPFAM" id="SSF90229">
    <property type="entry name" value="CCCH zinc finger"/>
    <property type="match status" value="1"/>
</dbReference>
<dbReference type="Gene3D" id="4.10.1000.10">
    <property type="entry name" value="Zinc finger, CCCH-type"/>
    <property type="match status" value="1"/>
</dbReference>
<protein>
    <recommendedName>
        <fullName evidence="6">C3H1-type domain-containing protein</fullName>
    </recommendedName>
</protein>
<name>A0A2G5BDD7_COERN</name>